<dbReference type="InterPro" id="IPR013821">
    <property type="entry name" value="K_chnl_volt-dep_KCNQ_C"/>
</dbReference>
<dbReference type="AlphaFoldDB" id="A0A401QEJ7"/>
<feature type="non-terminal residue" evidence="2">
    <location>
        <position position="33"/>
    </location>
</feature>
<feature type="non-terminal residue" evidence="2">
    <location>
        <position position="1"/>
    </location>
</feature>
<name>A0A401QEJ7_SCYTO</name>
<feature type="domain" description="Potassium channel voltage dependent KCNQ C-terminal" evidence="1">
    <location>
        <begin position="2"/>
        <end position="33"/>
    </location>
</feature>
<comment type="caution">
    <text evidence="2">The sequence shown here is derived from an EMBL/GenBank/DDBJ whole genome shotgun (WGS) entry which is preliminary data.</text>
</comment>
<keyword evidence="3" id="KW-1185">Reference proteome</keyword>
<dbReference type="Pfam" id="PF03520">
    <property type="entry name" value="KCNQ_channel"/>
    <property type="match status" value="1"/>
</dbReference>
<proteinExistence type="predicted"/>
<reference evidence="2 3" key="1">
    <citation type="journal article" date="2018" name="Nat. Ecol. Evol.">
        <title>Shark genomes provide insights into elasmobranch evolution and the origin of vertebrates.</title>
        <authorList>
            <person name="Hara Y"/>
            <person name="Yamaguchi K"/>
            <person name="Onimaru K"/>
            <person name="Kadota M"/>
            <person name="Koyanagi M"/>
            <person name="Keeley SD"/>
            <person name="Tatsumi K"/>
            <person name="Tanaka K"/>
            <person name="Motone F"/>
            <person name="Kageyama Y"/>
            <person name="Nozu R"/>
            <person name="Adachi N"/>
            <person name="Nishimura O"/>
            <person name="Nakagawa R"/>
            <person name="Tanegashima C"/>
            <person name="Kiyatake I"/>
            <person name="Matsumoto R"/>
            <person name="Murakumo K"/>
            <person name="Nishida K"/>
            <person name="Terakita A"/>
            <person name="Kuratani S"/>
            <person name="Sato K"/>
            <person name="Hyodo S Kuraku.S."/>
        </authorList>
    </citation>
    <scope>NUCLEOTIDE SEQUENCE [LARGE SCALE GENOMIC DNA]</scope>
</reference>
<evidence type="ECO:0000313" key="3">
    <source>
        <dbReference type="Proteomes" id="UP000288216"/>
    </source>
</evidence>
<sequence>ENAGDDNYDEKAFYCDISMEDVKPVVKTLIRAI</sequence>
<evidence type="ECO:0000313" key="2">
    <source>
        <dbReference type="EMBL" id="GCB83784.1"/>
    </source>
</evidence>
<gene>
    <name evidence="2" type="ORF">scyTo_0024372</name>
</gene>
<dbReference type="EMBL" id="BFAA01044619">
    <property type="protein sequence ID" value="GCB83784.1"/>
    <property type="molecule type" value="Genomic_DNA"/>
</dbReference>
<protein>
    <recommendedName>
        <fullName evidence="1">Potassium channel voltage dependent KCNQ C-terminal domain-containing protein</fullName>
    </recommendedName>
</protein>
<evidence type="ECO:0000259" key="1">
    <source>
        <dbReference type="Pfam" id="PF03520"/>
    </source>
</evidence>
<dbReference type="Proteomes" id="UP000288216">
    <property type="component" value="Unassembled WGS sequence"/>
</dbReference>
<organism evidence="2 3">
    <name type="scientific">Scyliorhinus torazame</name>
    <name type="common">Cloudy catshark</name>
    <name type="synonym">Catulus torazame</name>
    <dbReference type="NCBI Taxonomy" id="75743"/>
    <lineage>
        <taxon>Eukaryota</taxon>
        <taxon>Metazoa</taxon>
        <taxon>Chordata</taxon>
        <taxon>Craniata</taxon>
        <taxon>Vertebrata</taxon>
        <taxon>Chondrichthyes</taxon>
        <taxon>Elasmobranchii</taxon>
        <taxon>Galeomorphii</taxon>
        <taxon>Galeoidea</taxon>
        <taxon>Carcharhiniformes</taxon>
        <taxon>Scyliorhinidae</taxon>
        <taxon>Scyliorhinus</taxon>
    </lineage>
</organism>
<accession>A0A401QEJ7</accession>